<gene>
    <name evidence="10" type="ORF">SAMN05421730_1002230</name>
</gene>
<keyword evidence="3" id="KW-1003">Cell membrane</keyword>
<evidence type="ECO:0000256" key="7">
    <source>
        <dbReference type="RuleBase" id="RU363032"/>
    </source>
</evidence>
<dbReference type="Pfam" id="PF12911">
    <property type="entry name" value="OppC_N"/>
    <property type="match status" value="1"/>
</dbReference>
<feature type="transmembrane region" description="Helical" evidence="7">
    <location>
        <begin position="149"/>
        <end position="174"/>
    </location>
</feature>
<evidence type="ECO:0000313" key="11">
    <source>
        <dbReference type="Proteomes" id="UP000199315"/>
    </source>
</evidence>
<dbReference type="PROSITE" id="PS50928">
    <property type="entry name" value="ABC_TM1"/>
    <property type="match status" value="1"/>
</dbReference>
<evidence type="ECO:0000256" key="6">
    <source>
        <dbReference type="ARBA" id="ARBA00023136"/>
    </source>
</evidence>
<dbReference type="GO" id="GO:0005886">
    <property type="term" value="C:plasma membrane"/>
    <property type="evidence" value="ECO:0007669"/>
    <property type="project" value="UniProtKB-SubCell"/>
</dbReference>
<name>A0A1D3TQJ8_9FIRM</name>
<evidence type="ECO:0000256" key="5">
    <source>
        <dbReference type="ARBA" id="ARBA00022989"/>
    </source>
</evidence>
<proteinExistence type="inferred from homology"/>
<feature type="transmembrane region" description="Helical" evidence="7">
    <location>
        <begin position="41"/>
        <end position="64"/>
    </location>
</feature>
<dbReference type="GO" id="GO:0055085">
    <property type="term" value="P:transmembrane transport"/>
    <property type="evidence" value="ECO:0007669"/>
    <property type="project" value="InterPro"/>
</dbReference>
<keyword evidence="4 7" id="KW-0812">Transmembrane</keyword>
<dbReference type="InterPro" id="IPR025966">
    <property type="entry name" value="OppC_N"/>
</dbReference>
<dbReference type="PANTHER" id="PTHR43386">
    <property type="entry name" value="OLIGOPEPTIDE TRANSPORT SYSTEM PERMEASE PROTEIN APPC"/>
    <property type="match status" value="1"/>
</dbReference>
<dbReference type="InterPro" id="IPR050366">
    <property type="entry name" value="BP-dependent_transpt_permease"/>
</dbReference>
<accession>A0A1D3TQJ8</accession>
<feature type="transmembrane region" description="Helical" evidence="7">
    <location>
        <begin position="105"/>
        <end position="129"/>
    </location>
</feature>
<evidence type="ECO:0000256" key="4">
    <source>
        <dbReference type="ARBA" id="ARBA00022692"/>
    </source>
</evidence>
<keyword evidence="5 7" id="KW-1133">Transmembrane helix</keyword>
<evidence type="ECO:0000256" key="8">
    <source>
        <dbReference type="SAM" id="MobiDB-lite"/>
    </source>
</evidence>
<comment type="subcellular location">
    <subcellularLocation>
        <location evidence="1 7">Cell membrane</location>
        <topology evidence="1 7">Multi-pass membrane protein</topology>
    </subcellularLocation>
</comment>
<dbReference type="Proteomes" id="UP000199315">
    <property type="component" value="Unassembled WGS sequence"/>
</dbReference>
<organism evidence="10 11">
    <name type="scientific">Anaerobium acetethylicum</name>
    <dbReference type="NCBI Taxonomy" id="1619234"/>
    <lineage>
        <taxon>Bacteria</taxon>
        <taxon>Bacillati</taxon>
        <taxon>Bacillota</taxon>
        <taxon>Clostridia</taxon>
        <taxon>Lachnospirales</taxon>
        <taxon>Lachnospiraceae</taxon>
        <taxon>Anaerobium</taxon>
    </lineage>
</organism>
<dbReference type="EMBL" id="FMKA01000002">
    <property type="protein sequence ID" value="SCP95827.1"/>
    <property type="molecule type" value="Genomic_DNA"/>
</dbReference>
<dbReference type="OrthoDB" id="9797852at2"/>
<dbReference type="Pfam" id="PF00528">
    <property type="entry name" value="BPD_transp_1"/>
    <property type="match status" value="1"/>
</dbReference>
<evidence type="ECO:0000259" key="9">
    <source>
        <dbReference type="PROSITE" id="PS50928"/>
    </source>
</evidence>
<dbReference type="SUPFAM" id="SSF161098">
    <property type="entry name" value="MetI-like"/>
    <property type="match status" value="1"/>
</dbReference>
<dbReference type="AlphaFoldDB" id="A0A1D3TQJ8"/>
<evidence type="ECO:0000256" key="3">
    <source>
        <dbReference type="ARBA" id="ARBA00022475"/>
    </source>
</evidence>
<dbReference type="InterPro" id="IPR035906">
    <property type="entry name" value="MetI-like_sf"/>
</dbReference>
<keyword evidence="11" id="KW-1185">Reference proteome</keyword>
<feature type="transmembrane region" description="Helical" evidence="7">
    <location>
        <begin position="263"/>
        <end position="286"/>
    </location>
</feature>
<keyword evidence="6 7" id="KW-0472">Membrane</keyword>
<protein>
    <submittedName>
        <fullName evidence="10">Peptide/nickel transport system permease protein</fullName>
    </submittedName>
</protein>
<dbReference type="CDD" id="cd06261">
    <property type="entry name" value="TM_PBP2"/>
    <property type="match status" value="1"/>
</dbReference>
<evidence type="ECO:0000313" key="10">
    <source>
        <dbReference type="EMBL" id="SCP95827.1"/>
    </source>
</evidence>
<dbReference type="PANTHER" id="PTHR43386:SF1">
    <property type="entry name" value="D,D-DIPEPTIDE TRANSPORT SYSTEM PERMEASE PROTEIN DDPC-RELATED"/>
    <property type="match status" value="1"/>
</dbReference>
<feature type="transmembrane region" description="Helical" evidence="7">
    <location>
        <begin position="218"/>
        <end position="243"/>
    </location>
</feature>
<keyword evidence="2 7" id="KW-0813">Transport</keyword>
<evidence type="ECO:0000256" key="1">
    <source>
        <dbReference type="ARBA" id="ARBA00004651"/>
    </source>
</evidence>
<dbReference type="RefSeq" id="WP_091230509.1">
    <property type="nucleotide sequence ID" value="NZ_FMKA01000002.1"/>
</dbReference>
<comment type="similarity">
    <text evidence="7">Belongs to the binding-protein-dependent transport system permease family.</text>
</comment>
<dbReference type="Gene3D" id="1.10.3720.10">
    <property type="entry name" value="MetI-like"/>
    <property type="match status" value="1"/>
</dbReference>
<feature type="region of interest" description="Disordered" evidence="8">
    <location>
        <begin position="1"/>
        <end position="31"/>
    </location>
</feature>
<sequence length="302" mass="33299">MAKIHTPAMEKIEKRNAKRKKPVKSTPTTESWKRFKRNPTALLGLFVVCILILVAIFAPLIAPFDYQKQDYASMMQAPSMKHLFGTDQFGRDIFSRVIFGTRYSLVIALFCTIAAFFSGGLLGIIAGYFGGIADTIIMRIMDVFQSIPMIMMAMCIVAVLGNGIPQLVAAVMFASMPTMARSNRAAILRVRGSDYIESSEAIGVGQIRMIIKHMIPNAVGVMIIYFVGFLAVSIMMMSAMSYIGVGLSAPTPEWGLILNDGKAYLTSAPYMMLFPAMMIMITCFAFNLMGDGLRDAFDPRLK</sequence>
<reference evidence="10 11" key="1">
    <citation type="submission" date="2016-09" db="EMBL/GenBank/DDBJ databases">
        <authorList>
            <person name="Capua I."/>
            <person name="De Benedictis P."/>
            <person name="Joannis T."/>
            <person name="Lombin L.H."/>
            <person name="Cattoli G."/>
        </authorList>
    </citation>
    <scope>NUCLEOTIDE SEQUENCE [LARGE SCALE GENOMIC DNA]</scope>
    <source>
        <strain evidence="10 11">GluBS11</strain>
    </source>
</reference>
<evidence type="ECO:0000256" key="2">
    <source>
        <dbReference type="ARBA" id="ARBA00022448"/>
    </source>
</evidence>
<feature type="domain" description="ABC transmembrane type-1" evidence="9">
    <location>
        <begin position="101"/>
        <end position="290"/>
    </location>
</feature>
<dbReference type="InterPro" id="IPR000515">
    <property type="entry name" value="MetI-like"/>
</dbReference>
<dbReference type="STRING" id="1619234.SAMN05421730_1002230"/>